<evidence type="ECO:0000313" key="3">
    <source>
        <dbReference type="Proteomes" id="UP000244722"/>
    </source>
</evidence>
<organism evidence="2 3">
    <name type="scientific">Tuber borchii</name>
    <name type="common">White truffle</name>
    <dbReference type="NCBI Taxonomy" id="42251"/>
    <lineage>
        <taxon>Eukaryota</taxon>
        <taxon>Fungi</taxon>
        <taxon>Dikarya</taxon>
        <taxon>Ascomycota</taxon>
        <taxon>Pezizomycotina</taxon>
        <taxon>Pezizomycetes</taxon>
        <taxon>Pezizales</taxon>
        <taxon>Tuberaceae</taxon>
        <taxon>Tuber</taxon>
    </lineage>
</organism>
<feature type="region of interest" description="Disordered" evidence="1">
    <location>
        <begin position="1"/>
        <end position="115"/>
    </location>
</feature>
<dbReference type="EMBL" id="NESQ01000054">
    <property type="protein sequence ID" value="PUU80876.1"/>
    <property type="molecule type" value="Genomic_DNA"/>
</dbReference>
<reference evidence="2 3" key="1">
    <citation type="submission" date="2017-04" db="EMBL/GenBank/DDBJ databases">
        <title>Draft genome sequence of Tuber borchii Vittad., a whitish edible truffle.</title>
        <authorList>
            <consortium name="DOE Joint Genome Institute"/>
            <person name="Murat C."/>
            <person name="Kuo A."/>
            <person name="Barry K.W."/>
            <person name="Clum A."/>
            <person name="Dockter R.B."/>
            <person name="Fauchery L."/>
            <person name="Iotti M."/>
            <person name="Kohler A."/>
            <person name="Labutti K."/>
            <person name="Lindquist E.A."/>
            <person name="Lipzen A."/>
            <person name="Ohm R.A."/>
            <person name="Wang M."/>
            <person name="Grigoriev I.V."/>
            <person name="Zambonelli A."/>
            <person name="Martin F.M."/>
        </authorList>
    </citation>
    <scope>NUCLEOTIDE SEQUENCE [LARGE SCALE GENOMIC DNA]</scope>
    <source>
        <strain evidence="2 3">Tbo3840</strain>
    </source>
</reference>
<feature type="compositionally biased region" description="Low complexity" evidence="1">
    <location>
        <begin position="9"/>
        <end position="23"/>
    </location>
</feature>
<feature type="compositionally biased region" description="Low complexity" evidence="1">
    <location>
        <begin position="52"/>
        <end position="66"/>
    </location>
</feature>
<name>A0A2T6ZZI2_TUBBO</name>
<feature type="compositionally biased region" description="Polar residues" evidence="1">
    <location>
        <begin position="87"/>
        <end position="97"/>
    </location>
</feature>
<dbReference type="AlphaFoldDB" id="A0A2T6ZZI2"/>
<feature type="compositionally biased region" description="Polar residues" evidence="1">
    <location>
        <begin position="148"/>
        <end position="159"/>
    </location>
</feature>
<dbReference type="OrthoDB" id="5505740at2759"/>
<evidence type="ECO:0000313" key="2">
    <source>
        <dbReference type="EMBL" id="PUU80876.1"/>
    </source>
</evidence>
<proteinExistence type="predicted"/>
<evidence type="ECO:0000256" key="1">
    <source>
        <dbReference type="SAM" id="MobiDB-lite"/>
    </source>
</evidence>
<keyword evidence="3" id="KW-1185">Reference proteome</keyword>
<feature type="compositionally biased region" description="Polar residues" evidence="1">
    <location>
        <begin position="67"/>
        <end position="79"/>
    </location>
</feature>
<gene>
    <name evidence="2" type="ORF">B9Z19DRAFT_1122800</name>
</gene>
<comment type="caution">
    <text evidence="2">The sequence shown here is derived from an EMBL/GenBank/DDBJ whole genome shotgun (WGS) entry which is preliminary data.</text>
</comment>
<accession>A0A2T6ZZI2</accession>
<protein>
    <submittedName>
        <fullName evidence="2">Uncharacterized protein</fullName>
    </submittedName>
</protein>
<dbReference type="Proteomes" id="UP000244722">
    <property type="component" value="Unassembled WGS sequence"/>
</dbReference>
<sequence>MPHRRGITRRASTTESRSRSSTAGIRKNTRSRRVPQRYGDSSDDEVSLPANTESTTLESQSETITTNQQGSQVHSTPETETLRHNTPRTASVESTSLADLLESPVYQPSSPRRGSALTLDDIRDLLRSHENDIVNQVVHRLQPEGTDRNQNQRANSFPHSPTMPPGNNLRIDPTLQRIRELEDEISQLRC</sequence>
<feature type="region of interest" description="Disordered" evidence="1">
    <location>
        <begin position="143"/>
        <end position="170"/>
    </location>
</feature>